<name>A0A6N2VEI8_BLAHA</name>
<sequence length="54" mass="5893">MKCPYCNEDMAKGYIQCRDGVNWTEKKQFIAALSALGKGRTSLANGGAENKPNL</sequence>
<evidence type="ECO:0000313" key="2">
    <source>
        <dbReference type="EMBL" id="VYT28360.1"/>
    </source>
</evidence>
<evidence type="ECO:0000259" key="1">
    <source>
        <dbReference type="Pfam" id="PF20097"/>
    </source>
</evidence>
<protein>
    <recommendedName>
        <fullName evidence="1">DUF6487 domain-containing protein</fullName>
    </recommendedName>
</protein>
<dbReference type="EMBL" id="CACRSY010000016">
    <property type="protein sequence ID" value="VYT28360.1"/>
    <property type="molecule type" value="Genomic_DNA"/>
</dbReference>
<feature type="domain" description="DUF6487" evidence="1">
    <location>
        <begin position="3"/>
        <end position="37"/>
    </location>
</feature>
<proteinExistence type="predicted"/>
<organism evidence="2">
    <name type="scientific">Blautia hansenii</name>
    <name type="common">Ruminococcus hansenii</name>
    <dbReference type="NCBI Taxonomy" id="1322"/>
    <lineage>
        <taxon>Bacteria</taxon>
        <taxon>Bacillati</taxon>
        <taxon>Bacillota</taxon>
        <taxon>Clostridia</taxon>
        <taxon>Lachnospirales</taxon>
        <taxon>Lachnospiraceae</taxon>
        <taxon>Blautia</taxon>
    </lineage>
</organism>
<dbReference type="Pfam" id="PF20097">
    <property type="entry name" value="DUF6487"/>
    <property type="match status" value="1"/>
</dbReference>
<dbReference type="InterPro" id="IPR045504">
    <property type="entry name" value="DUF6487"/>
</dbReference>
<gene>
    <name evidence="2" type="ORF">BHLFYP23_01020</name>
</gene>
<dbReference type="RefSeq" id="WP_004221904.1">
    <property type="nucleotide sequence ID" value="NZ_CACRSY010000016.1"/>
</dbReference>
<reference evidence="2" key="1">
    <citation type="submission" date="2019-11" db="EMBL/GenBank/DDBJ databases">
        <authorList>
            <person name="Feng L."/>
        </authorList>
    </citation>
    <scope>NUCLEOTIDE SEQUENCE</scope>
    <source>
        <strain evidence="2">BhanseniiLFYP23</strain>
    </source>
</reference>
<dbReference type="AlphaFoldDB" id="A0A6N2VEI8"/>
<accession>A0A6N2VEI8</accession>